<dbReference type="Gene3D" id="2.80.10.50">
    <property type="match status" value="1"/>
</dbReference>
<evidence type="ECO:0008006" key="3">
    <source>
        <dbReference type="Google" id="ProtNLM"/>
    </source>
</evidence>
<evidence type="ECO:0000313" key="2">
    <source>
        <dbReference type="Proteomes" id="UP001589776"/>
    </source>
</evidence>
<organism evidence="1 2">
    <name type="scientific">Paenibacillus chartarius</name>
    <dbReference type="NCBI Taxonomy" id="747481"/>
    <lineage>
        <taxon>Bacteria</taxon>
        <taxon>Bacillati</taxon>
        <taxon>Bacillota</taxon>
        <taxon>Bacilli</taxon>
        <taxon>Bacillales</taxon>
        <taxon>Paenibacillaceae</taxon>
        <taxon>Paenibacillus</taxon>
    </lineage>
</organism>
<dbReference type="InterPro" id="IPR008999">
    <property type="entry name" value="Actin-crosslinking"/>
</dbReference>
<reference evidence="1 2" key="1">
    <citation type="submission" date="2024-09" db="EMBL/GenBank/DDBJ databases">
        <authorList>
            <person name="Sun Q."/>
            <person name="Mori K."/>
        </authorList>
    </citation>
    <scope>NUCLEOTIDE SEQUENCE [LARGE SCALE GENOMIC DNA]</scope>
    <source>
        <strain evidence="1 2">CCM 7759</strain>
    </source>
</reference>
<name>A0ABV6DMP0_9BACL</name>
<dbReference type="PANTHER" id="PTHR10551:SF9">
    <property type="entry name" value="FASCIN-2"/>
    <property type="match status" value="1"/>
</dbReference>
<dbReference type="PANTHER" id="PTHR10551">
    <property type="entry name" value="FASCIN"/>
    <property type="match status" value="1"/>
</dbReference>
<dbReference type="Proteomes" id="UP001589776">
    <property type="component" value="Unassembled WGS sequence"/>
</dbReference>
<keyword evidence="2" id="KW-1185">Reference proteome</keyword>
<gene>
    <name evidence="1" type="ORF">ACFFK0_15895</name>
</gene>
<dbReference type="InterPro" id="IPR010431">
    <property type="entry name" value="Fascin"/>
</dbReference>
<dbReference type="RefSeq" id="WP_377471246.1">
    <property type="nucleotide sequence ID" value="NZ_JBHLWN010000067.1"/>
</dbReference>
<comment type="caution">
    <text evidence="1">The sequence shown here is derived from an EMBL/GenBank/DDBJ whole genome shotgun (WGS) entry which is preliminary data.</text>
</comment>
<dbReference type="SUPFAM" id="SSF50405">
    <property type="entry name" value="Actin-crosslinking proteins"/>
    <property type="match status" value="1"/>
</dbReference>
<proteinExistence type="predicted"/>
<dbReference type="CDD" id="cd00257">
    <property type="entry name" value="beta-trefoil_FSCN-like"/>
    <property type="match status" value="1"/>
</dbReference>
<evidence type="ECO:0000313" key="1">
    <source>
        <dbReference type="EMBL" id="MFC0213914.1"/>
    </source>
</evidence>
<accession>A0ABV6DMP0</accession>
<dbReference type="EMBL" id="JBHLWN010000067">
    <property type="protein sequence ID" value="MFC0213914.1"/>
    <property type="molecule type" value="Genomic_DNA"/>
</dbReference>
<protein>
    <recommendedName>
        <fullName evidence="3">Fascin domain-containing protein</fullName>
    </recommendedName>
</protein>
<sequence length="133" mass="15254">MPLQIAFKTWDSKYYMTHESGGGNIIVANRTQRGPWETFWLYIHDPLNFIVFLKTHDQRFYVTAEGGGGQILVADRTELGPWELFRLEQLGNNRISLQAHNGQYVCFENGGNSIVVANRNVRGPWETINVELL</sequence>